<gene>
    <name evidence="1" type="ORF">Pmani_023657</name>
</gene>
<dbReference type="Proteomes" id="UP001292094">
    <property type="component" value="Unassembled WGS sequence"/>
</dbReference>
<name>A0AAE1PA85_9EUCA</name>
<keyword evidence="2" id="KW-1185">Reference proteome</keyword>
<proteinExistence type="predicted"/>
<dbReference type="AlphaFoldDB" id="A0AAE1PA85"/>
<accession>A0AAE1PA85</accession>
<comment type="caution">
    <text evidence="1">The sequence shown here is derived from an EMBL/GenBank/DDBJ whole genome shotgun (WGS) entry which is preliminary data.</text>
</comment>
<evidence type="ECO:0000313" key="2">
    <source>
        <dbReference type="Proteomes" id="UP001292094"/>
    </source>
</evidence>
<dbReference type="EMBL" id="JAWZYT010002436">
    <property type="protein sequence ID" value="KAK4304388.1"/>
    <property type="molecule type" value="Genomic_DNA"/>
</dbReference>
<evidence type="ECO:0000313" key="1">
    <source>
        <dbReference type="EMBL" id="KAK4304388.1"/>
    </source>
</evidence>
<reference evidence="1" key="1">
    <citation type="submission" date="2023-11" db="EMBL/GenBank/DDBJ databases">
        <title>Genome assemblies of two species of porcelain crab, Petrolisthes cinctipes and Petrolisthes manimaculis (Anomura: Porcellanidae).</title>
        <authorList>
            <person name="Angst P."/>
        </authorList>
    </citation>
    <scope>NUCLEOTIDE SEQUENCE</scope>
    <source>
        <strain evidence="1">PB745_02</strain>
        <tissue evidence="1">Gill</tissue>
    </source>
</reference>
<sequence>MKKEGRKEGDAGLGWLINGCEKASRLVTVDTPTPHLFLSRFMDFSRVIIVTWCGVMKLRRVCPNGDDKDGHPIPIYGQLHYYTHKLHTTCLQLIPLGG</sequence>
<organism evidence="1 2">
    <name type="scientific">Petrolisthes manimaculis</name>
    <dbReference type="NCBI Taxonomy" id="1843537"/>
    <lineage>
        <taxon>Eukaryota</taxon>
        <taxon>Metazoa</taxon>
        <taxon>Ecdysozoa</taxon>
        <taxon>Arthropoda</taxon>
        <taxon>Crustacea</taxon>
        <taxon>Multicrustacea</taxon>
        <taxon>Malacostraca</taxon>
        <taxon>Eumalacostraca</taxon>
        <taxon>Eucarida</taxon>
        <taxon>Decapoda</taxon>
        <taxon>Pleocyemata</taxon>
        <taxon>Anomura</taxon>
        <taxon>Galatheoidea</taxon>
        <taxon>Porcellanidae</taxon>
        <taxon>Petrolisthes</taxon>
    </lineage>
</organism>
<protein>
    <submittedName>
        <fullName evidence="1">Uncharacterized protein</fullName>
    </submittedName>
</protein>